<feature type="compositionally biased region" description="Low complexity" evidence="2">
    <location>
        <begin position="156"/>
        <end position="172"/>
    </location>
</feature>
<sequence length="189" mass="21392">MEVSLNNTTSQPSTSQNNNNKNKDNVVAPQILLNATLEDEKLYFTEEIIRLERSNKLLKQSNVILREQDPNDPDFLLAIKENEKVIDKYEKIIKNLRKRLEAISQSSCLNQAAGSTISLDKESNSNIKESELNKSFESLKLTTQEISSLESIPQALNNSTEELNNESSTTEKNTNKSEDKIENEDGIFL</sequence>
<dbReference type="EMBL" id="MCFG01000202">
    <property type="protein sequence ID" value="ORX78664.1"/>
    <property type="molecule type" value="Genomic_DNA"/>
</dbReference>
<dbReference type="OrthoDB" id="548474at2759"/>
<gene>
    <name evidence="3" type="ORF">BCR32DRAFT_328448</name>
</gene>
<feature type="compositionally biased region" description="Low complexity" evidence="2">
    <location>
        <begin position="1"/>
        <end position="20"/>
    </location>
</feature>
<evidence type="ECO:0000313" key="4">
    <source>
        <dbReference type="Proteomes" id="UP000193944"/>
    </source>
</evidence>
<evidence type="ECO:0000313" key="3">
    <source>
        <dbReference type="EMBL" id="ORX78664.1"/>
    </source>
</evidence>
<evidence type="ECO:0000256" key="2">
    <source>
        <dbReference type="SAM" id="MobiDB-lite"/>
    </source>
</evidence>
<dbReference type="AlphaFoldDB" id="A0A1Y1WZY6"/>
<accession>A0A1Y1WZY6</accession>
<protein>
    <submittedName>
        <fullName evidence="3">Uncharacterized protein</fullName>
    </submittedName>
</protein>
<feature type="region of interest" description="Disordered" evidence="2">
    <location>
        <begin position="151"/>
        <end position="189"/>
    </location>
</feature>
<name>A0A1Y1WZY6_9FUNG</name>
<reference evidence="3 4" key="1">
    <citation type="submission" date="2016-08" db="EMBL/GenBank/DDBJ databases">
        <title>A Parts List for Fungal Cellulosomes Revealed by Comparative Genomics.</title>
        <authorList>
            <consortium name="DOE Joint Genome Institute"/>
            <person name="Haitjema C.H."/>
            <person name="Gilmore S.P."/>
            <person name="Henske J.K."/>
            <person name="Solomon K.V."/>
            <person name="De Groot R."/>
            <person name="Kuo A."/>
            <person name="Mondo S.J."/>
            <person name="Salamov A.A."/>
            <person name="Labutti K."/>
            <person name="Zhao Z."/>
            <person name="Chiniquy J."/>
            <person name="Barry K."/>
            <person name="Brewer H.M."/>
            <person name="Purvine S.O."/>
            <person name="Wright A.T."/>
            <person name="Boxma B."/>
            <person name="Van Alen T."/>
            <person name="Hackstein J.H."/>
            <person name="Baker S.E."/>
            <person name="Grigoriev I.V."/>
            <person name="O'Malley M.A."/>
        </authorList>
    </citation>
    <scope>NUCLEOTIDE SEQUENCE [LARGE SCALE GENOMIC DNA]</scope>
    <source>
        <strain evidence="3 4">S4</strain>
    </source>
</reference>
<organism evidence="3 4">
    <name type="scientific">Anaeromyces robustus</name>
    <dbReference type="NCBI Taxonomy" id="1754192"/>
    <lineage>
        <taxon>Eukaryota</taxon>
        <taxon>Fungi</taxon>
        <taxon>Fungi incertae sedis</taxon>
        <taxon>Chytridiomycota</taxon>
        <taxon>Chytridiomycota incertae sedis</taxon>
        <taxon>Neocallimastigomycetes</taxon>
        <taxon>Neocallimastigales</taxon>
        <taxon>Neocallimastigaceae</taxon>
        <taxon>Anaeromyces</taxon>
    </lineage>
</organism>
<keyword evidence="4" id="KW-1185">Reference proteome</keyword>
<proteinExistence type="predicted"/>
<feature type="region of interest" description="Disordered" evidence="2">
    <location>
        <begin position="1"/>
        <end position="25"/>
    </location>
</feature>
<reference evidence="3 4" key="2">
    <citation type="submission" date="2016-08" db="EMBL/GenBank/DDBJ databases">
        <title>Pervasive Adenine N6-methylation of Active Genes in Fungi.</title>
        <authorList>
            <consortium name="DOE Joint Genome Institute"/>
            <person name="Mondo S.J."/>
            <person name="Dannebaum R.O."/>
            <person name="Kuo R.C."/>
            <person name="Labutti K."/>
            <person name="Haridas S."/>
            <person name="Kuo A."/>
            <person name="Salamov A."/>
            <person name="Ahrendt S.R."/>
            <person name="Lipzen A."/>
            <person name="Sullivan W."/>
            <person name="Andreopoulos W.B."/>
            <person name="Clum A."/>
            <person name="Lindquist E."/>
            <person name="Daum C."/>
            <person name="Ramamoorthy G.K."/>
            <person name="Gryganskyi A."/>
            <person name="Culley D."/>
            <person name="Magnuson J.K."/>
            <person name="James T.Y."/>
            <person name="O'Malley M.A."/>
            <person name="Stajich J.E."/>
            <person name="Spatafora J.W."/>
            <person name="Visel A."/>
            <person name="Grigoriev I.V."/>
        </authorList>
    </citation>
    <scope>NUCLEOTIDE SEQUENCE [LARGE SCALE GENOMIC DNA]</scope>
    <source>
        <strain evidence="3 4">S4</strain>
    </source>
</reference>
<feature type="coiled-coil region" evidence="1">
    <location>
        <begin position="79"/>
        <end position="106"/>
    </location>
</feature>
<dbReference type="Proteomes" id="UP000193944">
    <property type="component" value="Unassembled WGS sequence"/>
</dbReference>
<comment type="caution">
    <text evidence="3">The sequence shown here is derived from an EMBL/GenBank/DDBJ whole genome shotgun (WGS) entry which is preliminary data.</text>
</comment>
<evidence type="ECO:0000256" key="1">
    <source>
        <dbReference type="SAM" id="Coils"/>
    </source>
</evidence>
<keyword evidence="1" id="KW-0175">Coiled coil</keyword>